<gene>
    <name evidence="2" type="ordered locus">Moth_1808</name>
</gene>
<dbReference type="EMBL" id="CP000232">
    <property type="protein sequence ID" value="ABC20108.1"/>
    <property type="molecule type" value="Genomic_DNA"/>
</dbReference>
<evidence type="ECO:0000256" key="1">
    <source>
        <dbReference type="SAM" id="Phobius"/>
    </source>
</evidence>
<keyword evidence="1" id="KW-0812">Transmembrane</keyword>
<keyword evidence="1" id="KW-0472">Membrane</keyword>
<dbReference type="EnsemblBacteria" id="ABC20108">
    <property type="protein sequence ID" value="ABC20108"/>
    <property type="gene ID" value="Moth_1808"/>
</dbReference>
<dbReference type="OrthoDB" id="9890103at2"/>
<proteinExistence type="predicted"/>
<evidence type="ECO:0000313" key="2">
    <source>
        <dbReference type="EMBL" id="ABC20108.1"/>
    </source>
</evidence>
<sequence>MRKALAIWLAITIVAIGFGVAAAVVGNMRYKEGSKAYQAALDYQQRVEAYQKAYQKAVDDWLKSDEAAKFKESNQKLMAEALTSLLRSNTLTYNDIKAAAEDLNKRTQTTAQKKAVEKIGNAPTPPAISKDEAEEMLKNADRLLTFSEVIGYFYLILSIAYWVIIWGFRKRSVMPGEVDTDGSDKNISV</sequence>
<dbReference type="HOGENOM" id="CLU_1433051_0_0_9"/>
<feature type="transmembrane region" description="Helical" evidence="1">
    <location>
        <begin position="149"/>
        <end position="168"/>
    </location>
</feature>
<keyword evidence="1" id="KW-1133">Transmembrane helix</keyword>
<dbReference type="KEGG" id="mta:Moth_1808"/>
<organism evidence="2">
    <name type="scientific">Moorella thermoacetica (strain ATCC 39073 / JCM 9320)</name>
    <dbReference type="NCBI Taxonomy" id="264732"/>
    <lineage>
        <taxon>Bacteria</taxon>
        <taxon>Bacillati</taxon>
        <taxon>Bacillota</taxon>
        <taxon>Clostridia</taxon>
        <taxon>Neomoorellales</taxon>
        <taxon>Neomoorellaceae</taxon>
        <taxon>Neomoorella</taxon>
    </lineage>
</organism>
<reference evidence="2" key="1">
    <citation type="submission" date="2005-12" db="EMBL/GenBank/DDBJ databases">
        <title>Complete sequence of Moorella thermoacetica ATCC 39073.</title>
        <authorList>
            <consortium name="US DOE Joint Genome Institute"/>
            <person name="Copeland A."/>
            <person name="Lucas S."/>
            <person name="Lapidus A."/>
            <person name="Barry K."/>
            <person name="Detter J.C."/>
            <person name="Glavina T."/>
            <person name="Hammon N."/>
            <person name="Israni S."/>
            <person name="Pitluck S."/>
            <person name="Chertkov O."/>
            <person name="Saunders E.H."/>
            <person name="Brettin T."/>
            <person name="Bruce D."/>
            <person name="Han C."/>
            <person name="Tapia R."/>
            <person name="Gilna P."/>
            <person name="Schmutz J."/>
            <person name="Larimer F."/>
            <person name="Land M."/>
            <person name="Kyrpides N."/>
            <person name="Anderson I."/>
            <person name="Richardson P."/>
            <person name="Ragsdale S."/>
        </authorList>
    </citation>
    <scope>NUCLEOTIDE SEQUENCE</scope>
    <source>
        <strain evidence="2">ATCC 39073</strain>
    </source>
</reference>
<accession>Q2RHI1</accession>
<protein>
    <submittedName>
        <fullName evidence="2">Uncharacterized protein</fullName>
    </submittedName>
</protein>
<name>Q2RHI1_MOOTA</name>
<dbReference type="AlphaFoldDB" id="Q2RHI1"/>